<dbReference type="Proteomes" id="UP001231924">
    <property type="component" value="Unassembled WGS sequence"/>
</dbReference>
<proteinExistence type="predicted"/>
<evidence type="ECO:0000256" key="1">
    <source>
        <dbReference type="SAM" id="Phobius"/>
    </source>
</evidence>
<evidence type="ECO:0000313" key="3">
    <source>
        <dbReference type="Proteomes" id="UP001231924"/>
    </source>
</evidence>
<dbReference type="EMBL" id="JASVWF010000008">
    <property type="protein sequence ID" value="MDL5159724.1"/>
    <property type="molecule type" value="Genomic_DNA"/>
</dbReference>
<comment type="caution">
    <text evidence="2">The sequence shown here is derived from an EMBL/GenBank/DDBJ whole genome shotgun (WGS) entry which is preliminary data.</text>
</comment>
<keyword evidence="1" id="KW-0472">Membrane</keyword>
<keyword evidence="3" id="KW-1185">Reference proteome</keyword>
<feature type="transmembrane region" description="Helical" evidence="1">
    <location>
        <begin position="53"/>
        <end position="75"/>
    </location>
</feature>
<dbReference type="RefSeq" id="WP_286056330.1">
    <property type="nucleotide sequence ID" value="NZ_JASVWF010000008.1"/>
</dbReference>
<reference evidence="2 3" key="1">
    <citation type="submission" date="2023-06" db="EMBL/GenBank/DDBJ databases">
        <title>Actinomycetospora Odt1-22.</title>
        <authorList>
            <person name="Supong K."/>
        </authorList>
    </citation>
    <scope>NUCLEOTIDE SEQUENCE [LARGE SCALE GENOMIC DNA]</scope>
    <source>
        <strain evidence="2 3">Odt1-22</strain>
    </source>
</reference>
<name>A0ABT7MGC9_9PSEU</name>
<sequence>MRGSRLPGGGPRYRGPFAALRARRRPWLLWCATAVVTGPAFLVVITLEALHGGFWLGVLAFVLFLVFPTSLTIGLTRRWHERFDRTDDDVLRYSSGARVELALDEPMQGPHDPTGRLLVAGREAGRMDRAAGSSEGPPPLTLEGESLTLQMQVVRVSDDGATELTVRLASGDRAARAEARGERRQAWVDWTFPPLDGDPGPELRLRQRLHAVPTRRTLTGDDGSTWLVRADHVANRWVGELPLGTTALRAALVLWTCAFLDQVGVSHCYPEKSRLPILASYPAPWALRAPPGRWYQVGSPVRRPEPRTSSIE</sequence>
<keyword evidence="1" id="KW-0812">Transmembrane</keyword>
<evidence type="ECO:0008006" key="4">
    <source>
        <dbReference type="Google" id="ProtNLM"/>
    </source>
</evidence>
<accession>A0ABT7MGC9</accession>
<organism evidence="2 3">
    <name type="scientific">Actinomycetospora termitidis</name>
    <dbReference type="NCBI Taxonomy" id="3053470"/>
    <lineage>
        <taxon>Bacteria</taxon>
        <taxon>Bacillati</taxon>
        <taxon>Actinomycetota</taxon>
        <taxon>Actinomycetes</taxon>
        <taxon>Pseudonocardiales</taxon>
        <taxon>Pseudonocardiaceae</taxon>
        <taxon>Actinomycetospora</taxon>
    </lineage>
</organism>
<evidence type="ECO:0000313" key="2">
    <source>
        <dbReference type="EMBL" id="MDL5159724.1"/>
    </source>
</evidence>
<keyword evidence="1" id="KW-1133">Transmembrane helix</keyword>
<protein>
    <recommendedName>
        <fullName evidence="4">DUF58 domain-containing protein</fullName>
    </recommendedName>
</protein>
<gene>
    <name evidence="2" type="ORF">QRT03_27410</name>
</gene>
<feature type="transmembrane region" description="Helical" evidence="1">
    <location>
        <begin position="27"/>
        <end position="47"/>
    </location>
</feature>